<comment type="caution">
    <text evidence="2">The sequence shown here is derived from an EMBL/GenBank/DDBJ whole genome shotgun (WGS) entry which is preliminary data.</text>
</comment>
<evidence type="ECO:0000313" key="2">
    <source>
        <dbReference type="EMBL" id="KAK0751118.1"/>
    </source>
</evidence>
<organism evidence="2 3">
    <name type="scientific">Schizothecium vesticola</name>
    <dbReference type="NCBI Taxonomy" id="314040"/>
    <lineage>
        <taxon>Eukaryota</taxon>
        <taxon>Fungi</taxon>
        <taxon>Dikarya</taxon>
        <taxon>Ascomycota</taxon>
        <taxon>Pezizomycotina</taxon>
        <taxon>Sordariomycetes</taxon>
        <taxon>Sordariomycetidae</taxon>
        <taxon>Sordariales</taxon>
        <taxon>Schizotheciaceae</taxon>
        <taxon>Schizothecium</taxon>
    </lineage>
</organism>
<name>A0AA40F4H0_9PEZI</name>
<dbReference type="AlphaFoldDB" id="A0AA40F4H0"/>
<keyword evidence="3" id="KW-1185">Reference proteome</keyword>
<protein>
    <submittedName>
        <fullName evidence="2">Uncharacterized protein</fullName>
    </submittedName>
</protein>
<accession>A0AA40F4H0</accession>
<feature type="region of interest" description="Disordered" evidence="1">
    <location>
        <begin position="1"/>
        <end position="20"/>
    </location>
</feature>
<evidence type="ECO:0000313" key="3">
    <source>
        <dbReference type="Proteomes" id="UP001172155"/>
    </source>
</evidence>
<dbReference type="EMBL" id="JAUKUD010000002">
    <property type="protein sequence ID" value="KAK0751118.1"/>
    <property type="molecule type" value="Genomic_DNA"/>
</dbReference>
<gene>
    <name evidence="2" type="ORF">B0T18DRAFT_63221</name>
</gene>
<feature type="region of interest" description="Disordered" evidence="1">
    <location>
        <begin position="179"/>
        <end position="226"/>
    </location>
</feature>
<dbReference type="Proteomes" id="UP001172155">
    <property type="component" value="Unassembled WGS sequence"/>
</dbReference>
<feature type="compositionally biased region" description="Polar residues" evidence="1">
    <location>
        <begin position="179"/>
        <end position="206"/>
    </location>
</feature>
<reference evidence="2" key="1">
    <citation type="submission" date="2023-06" db="EMBL/GenBank/DDBJ databases">
        <title>Genome-scale phylogeny and comparative genomics of the fungal order Sordariales.</title>
        <authorList>
            <consortium name="Lawrence Berkeley National Laboratory"/>
            <person name="Hensen N."/>
            <person name="Bonometti L."/>
            <person name="Westerberg I."/>
            <person name="Brannstrom I.O."/>
            <person name="Guillou S."/>
            <person name="Cros-Aarteil S."/>
            <person name="Calhoun S."/>
            <person name="Haridas S."/>
            <person name="Kuo A."/>
            <person name="Mondo S."/>
            <person name="Pangilinan J."/>
            <person name="Riley R."/>
            <person name="LaButti K."/>
            <person name="Andreopoulos B."/>
            <person name="Lipzen A."/>
            <person name="Chen C."/>
            <person name="Yanf M."/>
            <person name="Daum C."/>
            <person name="Ng V."/>
            <person name="Clum A."/>
            <person name="Steindorff A."/>
            <person name="Ohm R."/>
            <person name="Martin F."/>
            <person name="Silar P."/>
            <person name="Natvig D."/>
            <person name="Lalanne C."/>
            <person name="Gautier V."/>
            <person name="Ament-velasquez S.L."/>
            <person name="Kruys A."/>
            <person name="Hutchinson M.I."/>
            <person name="Powell A.J."/>
            <person name="Barry K."/>
            <person name="Miller A.N."/>
            <person name="Grigoriev I.V."/>
            <person name="Debuchy R."/>
            <person name="Gladieux P."/>
            <person name="Thoren M.H."/>
            <person name="Johannesson H."/>
        </authorList>
    </citation>
    <scope>NUCLEOTIDE SEQUENCE</scope>
    <source>
        <strain evidence="2">SMH3187-1</strain>
    </source>
</reference>
<evidence type="ECO:0000256" key="1">
    <source>
        <dbReference type="SAM" id="MobiDB-lite"/>
    </source>
</evidence>
<proteinExistence type="predicted"/>
<feature type="compositionally biased region" description="Basic residues" evidence="1">
    <location>
        <begin position="1"/>
        <end position="15"/>
    </location>
</feature>
<sequence>MKRHPHSSPCQRRKPASPPVWLGRESLATHHSPIMGTEWTRRKWHLNPPLRVAAFVSQPQVHTEFLVLHRSVPASTRLLGFRHTAQASGDRDGPRFLSVTSRHPIRESTGCGGGSGRWRLDCFGCVQTPREIGEQGRQGLVYPGRTGWRLFILPSSRILGREELPKLGRVRWRSCQVGSLQRSTSSHQETNKFGTSQHPGPKNKTQPMKEPPSLQTTRTQHERAPPWSGVLPFHRPAVAGTPQQTIHHLLIFLKLNQL</sequence>